<dbReference type="Pfam" id="PF01979">
    <property type="entry name" value="Amidohydro_1"/>
    <property type="match status" value="1"/>
</dbReference>
<keyword evidence="4" id="KW-1185">Reference proteome</keyword>
<dbReference type="InterPro" id="IPR011042">
    <property type="entry name" value="6-blade_b-propeller_TolB-like"/>
</dbReference>
<dbReference type="Pfam" id="PF07676">
    <property type="entry name" value="PD40"/>
    <property type="match status" value="2"/>
</dbReference>
<evidence type="ECO:0000313" key="4">
    <source>
        <dbReference type="Proteomes" id="UP001595904"/>
    </source>
</evidence>
<dbReference type="InterPro" id="IPR011659">
    <property type="entry name" value="WD40"/>
</dbReference>
<accession>A0ABV8SJL7</accession>
<keyword evidence="1" id="KW-0732">Signal</keyword>
<dbReference type="InterPro" id="IPR032466">
    <property type="entry name" value="Metal_Hydrolase"/>
</dbReference>
<dbReference type="Proteomes" id="UP001595904">
    <property type="component" value="Unassembled WGS sequence"/>
</dbReference>
<dbReference type="SUPFAM" id="SSF51556">
    <property type="entry name" value="Metallo-dependent hydrolases"/>
    <property type="match status" value="1"/>
</dbReference>
<dbReference type="EMBL" id="JBHSDU010000001">
    <property type="protein sequence ID" value="MFC4307816.1"/>
    <property type="molecule type" value="Genomic_DNA"/>
</dbReference>
<dbReference type="InterPro" id="IPR051781">
    <property type="entry name" value="Metallo-dep_Hydrolase"/>
</dbReference>
<dbReference type="SUPFAM" id="SSF69304">
    <property type="entry name" value="Tricorn protease N-terminal domain"/>
    <property type="match status" value="1"/>
</dbReference>
<dbReference type="SUPFAM" id="SSF51338">
    <property type="entry name" value="Composite domain of metallo-dependent hydrolases"/>
    <property type="match status" value="1"/>
</dbReference>
<protein>
    <submittedName>
        <fullName evidence="3">Amidohydrolase family protein</fullName>
    </submittedName>
</protein>
<reference evidence="4" key="1">
    <citation type="journal article" date="2019" name="Int. J. Syst. Evol. Microbiol.">
        <title>The Global Catalogue of Microorganisms (GCM) 10K type strain sequencing project: providing services to taxonomists for standard genome sequencing and annotation.</title>
        <authorList>
            <consortium name="The Broad Institute Genomics Platform"/>
            <consortium name="The Broad Institute Genome Sequencing Center for Infectious Disease"/>
            <person name="Wu L."/>
            <person name="Ma J."/>
        </authorList>
    </citation>
    <scope>NUCLEOTIDE SEQUENCE [LARGE SCALE GENOMIC DNA]</scope>
    <source>
        <strain evidence="4">CGMCC 1.10759</strain>
    </source>
</reference>
<dbReference type="InterPro" id="IPR006680">
    <property type="entry name" value="Amidohydro-rel"/>
</dbReference>
<dbReference type="InterPro" id="IPR011059">
    <property type="entry name" value="Metal-dep_hydrolase_composite"/>
</dbReference>
<feature type="signal peptide" evidence="1">
    <location>
        <begin position="1"/>
        <end position="21"/>
    </location>
</feature>
<evidence type="ECO:0000256" key="1">
    <source>
        <dbReference type="SAM" id="SignalP"/>
    </source>
</evidence>
<sequence length="1078" mass="118116">MFQSKALALTLLASAATSAQSWDVSSPGQPYRDVEFTVQEGTWMSVDVSPDGQQLVFDLLGDIFTLPVNGGEAKLVQGGPAMQRTPRFSADGKQLLFVSDASGAENVWISNVDGSNARAVTHETRDLIQAANWGPDQQSVVASFIPARHPMRLSAEIKLYELGGGSRTLVPVPKNLRDVAEPEMSPDGQYVYYTERLTTPNIYIDANHINYAVKRRDVRTGESEELASGWGAALAPQISKSGKHLAFVRRVKDKTLLFHMDLTSRAQRAVYDGLDRDLQASYEAQVNYYPGYAWFPDEKHIAIWAQGKLMKIDVETGAATPIPFRAHVRQRVVEPVRFEQDLAPAQVQVRAIRDLAVSPDEKVTIFTALNRLWRRAGADGKPTAFGRPSAAGFEPAFAKDGKRVVYVEWDDERGTALNVANENGKGLRTIATSRGVIRQPQFSADGKRVTFRIQAADVSMGGARAKPGIYWVDAAGGETHFIAEGDDAPQFSPDGQRVYFVVSDYSGPSVAQSLRSATLDGFDVREHARTPDADTTDLRASPDLRWIAFRDRQQYFVVPYRETGSPLRVSANTAEVIATKLTTRGGYALTWATDSRSLHWALGPELYRVNAPFANASANSQGSISLTMPLDVPKGTVAFTHATIVTMRGDEVIEDGTVVVTGNRIATLGPSASVTVPAGAKILDAAGKTILPGLIDAHGHIDCCYGTGTSPQKQASRYAALAFGVTTNFDPYPNELTSYESTETTLAGLNVGPRWIGTGGALWGRSQQPSNLYEPIETLDDARNVMARKRAIGGMIVKSYRYPARRERQLLIAAGREAGVMVDIEGESQFYNNITAVLDGHTNLEHNLPFANYYDDIVQLFAQAKVHNTPTLVVNFGELFGENYMYQHTEAWKDPRIQTFVQETLSGYSPLGTPYGAPPYARAMSSINVADELWEIGFRGVARATAKLDAAGVVINVGSHGEVPGLAMHWEMRLLSQGGMSPMRILHAATINGARTLGIDRQIGSLEPGKLADLIVLDRNPLQDIANTDSVRLTMVNGRLYDSMTMNETGNYDRPRTKFYWELQQRNGIDWNEAWGGR</sequence>
<dbReference type="PANTHER" id="PTHR43135:SF3">
    <property type="entry name" value="ALPHA-D-RIBOSE 1-METHYLPHOSPHONATE 5-TRIPHOSPHATE DIPHOSPHATASE"/>
    <property type="match status" value="1"/>
</dbReference>
<evidence type="ECO:0000313" key="3">
    <source>
        <dbReference type="EMBL" id="MFC4307816.1"/>
    </source>
</evidence>
<proteinExistence type="predicted"/>
<dbReference type="Gene3D" id="2.30.40.10">
    <property type="entry name" value="Urease, subunit C, domain 1"/>
    <property type="match status" value="2"/>
</dbReference>
<dbReference type="RefSeq" id="WP_380594403.1">
    <property type="nucleotide sequence ID" value="NZ_JBHSDU010000001.1"/>
</dbReference>
<name>A0ABV8SJL7_9GAMM</name>
<dbReference type="SUPFAM" id="SSF82171">
    <property type="entry name" value="DPP6 N-terminal domain-like"/>
    <property type="match status" value="1"/>
</dbReference>
<gene>
    <name evidence="3" type="ORF">ACFPN2_01870</name>
</gene>
<feature type="domain" description="Amidohydrolase-related" evidence="2">
    <location>
        <begin position="689"/>
        <end position="1040"/>
    </location>
</feature>
<dbReference type="Gene3D" id="3.20.20.140">
    <property type="entry name" value="Metal-dependent hydrolases"/>
    <property type="match status" value="1"/>
</dbReference>
<evidence type="ECO:0000259" key="2">
    <source>
        <dbReference type="Pfam" id="PF01979"/>
    </source>
</evidence>
<organism evidence="3 4">
    <name type="scientific">Steroidobacter flavus</name>
    <dbReference type="NCBI Taxonomy" id="1842136"/>
    <lineage>
        <taxon>Bacteria</taxon>
        <taxon>Pseudomonadati</taxon>
        <taxon>Pseudomonadota</taxon>
        <taxon>Gammaproteobacteria</taxon>
        <taxon>Steroidobacterales</taxon>
        <taxon>Steroidobacteraceae</taxon>
        <taxon>Steroidobacter</taxon>
    </lineage>
</organism>
<comment type="caution">
    <text evidence="3">The sequence shown here is derived from an EMBL/GenBank/DDBJ whole genome shotgun (WGS) entry which is preliminary data.</text>
</comment>
<dbReference type="Gene3D" id="2.120.10.30">
    <property type="entry name" value="TolB, C-terminal domain"/>
    <property type="match status" value="2"/>
</dbReference>
<feature type="chain" id="PRO_5046163330" evidence="1">
    <location>
        <begin position="22"/>
        <end position="1078"/>
    </location>
</feature>
<dbReference type="PANTHER" id="PTHR43135">
    <property type="entry name" value="ALPHA-D-RIBOSE 1-METHYLPHOSPHONATE 5-TRIPHOSPHATE DIPHOSPHATASE"/>
    <property type="match status" value="1"/>
</dbReference>